<dbReference type="AlphaFoldDB" id="W3WMX5"/>
<evidence type="ECO:0000256" key="5">
    <source>
        <dbReference type="ARBA" id="ARBA00023242"/>
    </source>
</evidence>
<dbReference type="PANTHER" id="PTHR47338">
    <property type="entry name" value="ZN(II)2CYS6 TRANSCRIPTION FACTOR (EUROFUNG)-RELATED"/>
    <property type="match status" value="1"/>
</dbReference>
<dbReference type="OrthoDB" id="3862662at2759"/>
<dbReference type="GO" id="GO:0000981">
    <property type="term" value="F:DNA-binding transcription factor activity, RNA polymerase II-specific"/>
    <property type="evidence" value="ECO:0007669"/>
    <property type="project" value="InterPro"/>
</dbReference>
<dbReference type="GeneID" id="19278705"/>
<dbReference type="GO" id="GO:0046872">
    <property type="term" value="F:metal ion binding"/>
    <property type="evidence" value="ECO:0007669"/>
    <property type="project" value="UniProtKB-KW"/>
</dbReference>
<sequence length="119" mass="13142">MTLSYQIWEAGSDIALLLLAMKLITSQPQRGFAASENYLYTASKRYAALLENVGTTSIVYLQAILLISLYEYGQGVYPAAYMTVGQCIRYAELLGLPSYRNTSAVLGHPVSSFCHSLFE</sequence>
<dbReference type="InParanoid" id="W3WMX5"/>
<keyword evidence="4" id="KW-0804">Transcription</keyword>
<dbReference type="eggNOG" id="ENOG502SID0">
    <property type="taxonomic scope" value="Eukaryota"/>
</dbReference>
<keyword evidence="5" id="KW-0539">Nucleus</keyword>
<dbReference type="HOGENOM" id="CLU_2062297_0_0_1"/>
<proteinExistence type="predicted"/>
<dbReference type="KEGG" id="pfy:PFICI_13692"/>
<evidence type="ECO:0000256" key="4">
    <source>
        <dbReference type="ARBA" id="ARBA00023163"/>
    </source>
</evidence>
<evidence type="ECO:0000256" key="2">
    <source>
        <dbReference type="ARBA" id="ARBA00022723"/>
    </source>
</evidence>
<dbReference type="InterPro" id="IPR050815">
    <property type="entry name" value="TF_fung"/>
</dbReference>
<comment type="subcellular location">
    <subcellularLocation>
        <location evidence="1">Nucleus</location>
    </subcellularLocation>
</comment>
<dbReference type="STRING" id="1229662.W3WMX5"/>
<gene>
    <name evidence="6" type="ORF">PFICI_13692</name>
</gene>
<evidence type="ECO:0008006" key="8">
    <source>
        <dbReference type="Google" id="ProtNLM"/>
    </source>
</evidence>
<dbReference type="EMBL" id="KI912119">
    <property type="protein sequence ID" value="ETS75208.1"/>
    <property type="molecule type" value="Genomic_DNA"/>
</dbReference>
<dbReference type="Proteomes" id="UP000030651">
    <property type="component" value="Unassembled WGS sequence"/>
</dbReference>
<dbReference type="RefSeq" id="XP_007840464.1">
    <property type="nucleotide sequence ID" value="XM_007842273.1"/>
</dbReference>
<keyword evidence="7" id="KW-1185">Reference proteome</keyword>
<organism evidence="6 7">
    <name type="scientific">Pestalotiopsis fici (strain W106-1 / CGMCC3.15140)</name>
    <dbReference type="NCBI Taxonomy" id="1229662"/>
    <lineage>
        <taxon>Eukaryota</taxon>
        <taxon>Fungi</taxon>
        <taxon>Dikarya</taxon>
        <taxon>Ascomycota</taxon>
        <taxon>Pezizomycotina</taxon>
        <taxon>Sordariomycetes</taxon>
        <taxon>Xylariomycetidae</taxon>
        <taxon>Amphisphaeriales</taxon>
        <taxon>Sporocadaceae</taxon>
        <taxon>Pestalotiopsis</taxon>
    </lineage>
</organism>
<reference evidence="7" key="1">
    <citation type="journal article" date="2015" name="BMC Genomics">
        <title>Genomic and transcriptomic analysis of the endophytic fungus Pestalotiopsis fici reveals its lifestyle and high potential for synthesis of natural products.</title>
        <authorList>
            <person name="Wang X."/>
            <person name="Zhang X."/>
            <person name="Liu L."/>
            <person name="Xiang M."/>
            <person name="Wang W."/>
            <person name="Sun X."/>
            <person name="Che Y."/>
            <person name="Guo L."/>
            <person name="Liu G."/>
            <person name="Guo L."/>
            <person name="Wang C."/>
            <person name="Yin W.B."/>
            <person name="Stadler M."/>
            <person name="Zhang X."/>
            <person name="Liu X."/>
        </authorList>
    </citation>
    <scope>NUCLEOTIDE SEQUENCE [LARGE SCALE GENOMIC DNA]</scope>
    <source>
        <strain evidence="7">W106-1 / CGMCC3.15140</strain>
    </source>
</reference>
<evidence type="ECO:0000256" key="1">
    <source>
        <dbReference type="ARBA" id="ARBA00004123"/>
    </source>
</evidence>
<name>W3WMX5_PESFW</name>
<accession>W3WMX5</accession>
<evidence type="ECO:0000313" key="7">
    <source>
        <dbReference type="Proteomes" id="UP000030651"/>
    </source>
</evidence>
<keyword evidence="2" id="KW-0479">Metal-binding</keyword>
<evidence type="ECO:0000256" key="3">
    <source>
        <dbReference type="ARBA" id="ARBA00023015"/>
    </source>
</evidence>
<dbReference type="GO" id="GO:0005634">
    <property type="term" value="C:nucleus"/>
    <property type="evidence" value="ECO:0007669"/>
    <property type="project" value="UniProtKB-SubCell"/>
</dbReference>
<dbReference type="PANTHER" id="PTHR47338:SF20">
    <property type="entry name" value="ZN(II)2CYS6 TRANSCRIPTION FACTOR (EUROFUNG)"/>
    <property type="match status" value="1"/>
</dbReference>
<keyword evidence="3" id="KW-0805">Transcription regulation</keyword>
<evidence type="ECO:0000313" key="6">
    <source>
        <dbReference type="EMBL" id="ETS75208.1"/>
    </source>
</evidence>
<protein>
    <recommendedName>
        <fullName evidence="8">Transcription factor domain-containing protein</fullName>
    </recommendedName>
</protein>
<dbReference type="CDD" id="cd12148">
    <property type="entry name" value="fungal_TF_MHR"/>
    <property type="match status" value="1"/>
</dbReference>